<dbReference type="InterPro" id="IPR003018">
    <property type="entry name" value="GAF"/>
</dbReference>
<dbReference type="AlphaFoldDB" id="A0AAU9CB42"/>
<evidence type="ECO:0000256" key="1">
    <source>
        <dbReference type="SAM" id="Coils"/>
    </source>
</evidence>
<dbReference type="SUPFAM" id="SSF55781">
    <property type="entry name" value="GAF domain-like"/>
    <property type="match status" value="1"/>
</dbReference>
<keyword evidence="2" id="KW-0472">Membrane</keyword>
<evidence type="ECO:0000259" key="3">
    <source>
        <dbReference type="Pfam" id="PF13185"/>
    </source>
</evidence>
<keyword evidence="5" id="KW-1185">Reference proteome</keyword>
<feature type="coiled-coil region" evidence="1">
    <location>
        <begin position="382"/>
        <end position="437"/>
    </location>
</feature>
<dbReference type="InterPro" id="IPR029016">
    <property type="entry name" value="GAF-like_dom_sf"/>
</dbReference>
<dbReference type="Pfam" id="PF13185">
    <property type="entry name" value="GAF_2"/>
    <property type="match status" value="1"/>
</dbReference>
<keyword evidence="1" id="KW-0175">Coiled coil</keyword>
<feature type="transmembrane region" description="Helical" evidence="2">
    <location>
        <begin position="35"/>
        <end position="54"/>
    </location>
</feature>
<name>A0AAU9CB42_9BACT</name>
<feature type="transmembrane region" description="Helical" evidence="2">
    <location>
        <begin position="116"/>
        <end position="135"/>
    </location>
</feature>
<accession>A0AAU9CB42</accession>
<proteinExistence type="predicted"/>
<feature type="domain" description="GAF" evidence="3">
    <location>
        <begin position="250"/>
        <end position="376"/>
    </location>
</feature>
<reference evidence="4 5" key="1">
    <citation type="submission" date="2021-12" db="EMBL/GenBank/DDBJ databases">
        <title>Genome sequencing of bacteria with rrn-lacking chromosome and rrn-plasmid.</title>
        <authorList>
            <person name="Anda M."/>
            <person name="Iwasaki W."/>
        </authorList>
    </citation>
    <scope>NUCLEOTIDE SEQUENCE [LARGE SCALE GENOMIC DNA]</scope>
    <source>
        <strain evidence="4 5">DSM 100852</strain>
    </source>
</reference>
<dbReference type="Gene3D" id="3.30.450.40">
    <property type="match status" value="1"/>
</dbReference>
<dbReference type="KEGG" id="fax:FUAX_17460"/>
<feature type="transmembrane region" description="Helical" evidence="2">
    <location>
        <begin position="66"/>
        <end position="83"/>
    </location>
</feature>
<sequence>MSLDEKTRLMSGNYWGIFGLTVPLPYIFYIGSFTFNTALILCGIPFLAILYFAIVKAGIDNKFGRFVFGAGAPIILMLGHLSLLKPTEAISPGYFVVQASCAIMSWMILNNKGEGPLQLTAMVTALASLGALLMFDGWASPEQDSSFYRNKVTDFSFLGIACGIYFTSYFLNKYTFGVVEEQREDLLKASEEKQRDLESQSGDLKKYIKQVEAQQKEDENRQRVTEGVDKLNKVLRTGDDWDSVKDGFISELVRQVNANQGVLYTVEERENEKWIELSACYAYDRKKYVEKRIEIGEGLVGQAYLEGDSIFRTEVPQNYMTIGSGLGDAKPRCLLIIPFRHEDSVIALAEIASFKPLNESDVKLVENIGDSVAAFLAGHRSSAHMKELVRKTEEANARMQEQEQTLRQNMEEMVVAQEDYERRIREYEKLLEENGVQQHAHE</sequence>
<organism evidence="4 5">
    <name type="scientific">Fulvitalea axinellae</name>
    <dbReference type="NCBI Taxonomy" id="1182444"/>
    <lineage>
        <taxon>Bacteria</taxon>
        <taxon>Pseudomonadati</taxon>
        <taxon>Bacteroidota</taxon>
        <taxon>Cytophagia</taxon>
        <taxon>Cytophagales</taxon>
        <taxon>Persicobacteraceae</taxon>
        <taxon>Fulvitalea</taxon>
    </lineage>
</organism>
<evidence type="ECO:0000313" key="4">
    <source>
        <dbReference type="EMBL" id="BDD09314.1"/>
    </source>
</evidence>
<dbReference type="RefSeq" id="WP_338394524.1">
    <property type="nucleotide sequence ID" value="NZ_AP025314.1"/>
</dbReference>
<evidence type="ECO:0000256" key="2">
    <source>
        <dbReference type="SAM" id="Phobius"/>
    </source>
</evidence>
<feature type="transmembrane region" description="Helical" evidence="2">
    <location>
        <begin position="12"/>
        <end position="29"/>
    </location>
</feature>
<keyword evidence="2" id="KW-1133">Transmembrane helix</keyword>
<evidence type="ECO:0000313" key="5">
    <source>
        <dbReference type="Proteomes" id="UP001348817"/>
    </source>
</evidence>
<feature type="transmembrane region" description="Helical" evidence="2">
    <location>
        <begin position="155"/>
        <end position="172"/>
    </location>
</feature>
<keyword evidence="2" id="KW-0812">Transmembrane</keyword>
<protein>
    <recommendedName>
        <fullName evidence="3">GAF domain-containing protein</fullName>
    </recommendedName>
</protein>
<gene>
    <name evidence="4" type="ORF">FUAX_17460</name>
</gene>
<dbReference type="EMBL" id="AP025314">
    <property type="protein sequence ID" value="BDD09314.1"/>
    <property type="molecule type" value="Genomic_DNA"/>
</dbReference>
<dbReference type="Proteomes" id="UP001348817">
    <property type="component" value="Chromosome"/>
</dbReference>